<name>A0A1I7KIT4_9GAMM</name>
<gene>
    <name evidence="1" type="ORF">SAMN05421784_1661</name>
</gene>
<dbReference type="Proteomes" id="UP000242496">
    <property type="component" value="Unassembled WGS sequence"/>
</dbReference>
<dbReference type="EMBL" id="FPBJ01000066">
    <property type="protein sequence ID" value="SFU97358.1"/>
    <property type="molecule type" value="Genomic_DNA"/>
</dbReference>
<protein>
    <submittedName>
        <fullName evidence="1">Uncharacterized protein</fullName>
    </submittedName>
</protein>
<dbReference type="AlphaFoldDB" id="A0A1I7KIT4"/>
<evidence type="ECO:0000313" key="1">
    <source>
        <dbReference type="EMBL" id="SFU97358.1"/>
    </source>
</evidence>
<evidence type="ECO:0000313" key="2">
    <source>
        <dbReference type="Proteomes" id="UP000242496"/>
    </source>
</evidence>
<keyword evidence="2" id="KW-1185">Reference proteome</keyword>
<reference evidence="2" key="1">
    <citation type="submission" date="2016-10" db="EMBL/GenBank/DDBJ databases">
        <authorList>
            <person name="Varghese N."/>
            <person name="Submissions S."/>
        </authorList>
    </citation>
    <scope>NUCLEOTIDE SEQUENCE [LARGE SCALE GENOMIC DNA]</scope>
    <source>
        <strain evidence="2">DSM 18168</strain>
    </source>
</reference>
<organism evidence="1 2">
    <name type="scientific">Xenorhabdus koppenhoeferi</name>
    <dbReference type="NCBI Taxonomy" id="351659"/>
    <lineage>
        <taxon>Bacteria</taxon>
        <taxon>Pseudomonadati</taxon>
        <taxon>Pseudomonadota</taxon>
        <taxon>Gammaproteobacteria</taxon>
        <taxon>Enterobacterales</taxon>
        <taxon>Morganellaceae</taxon>
        <taxon>Xenorhabdus</taxon>
    </lineage>
</organism>
<accession>A0A1I7KIT4</accession>
<sequence>MTQYYDSAIVIYAPGDSLLAVALHLEIQWVYI</sequence>
<proteinExistence type="predicted"/>